<dbReference type="EMBL" id="JBHSJE010000005">
    <property type="protein sequence ID" value="MFC4980930.1"/>
    <property type="molecule type" value="Genomic_DNA"/>
</dbReference>
<proteinExistence type="predicted"/>
<dbReference type="RefSeq" id="WP_033305462.1">
    <property type="nucleotide sequence ID" value="NZ_JBHSJE010000005.1"/>
</dbReference>
<dbReference type="Proteomes" id="UP001595908">
    <property type="component" value="Unassembled WGS sequence"/>
</dbReference>
<sequence>MSDWMPGPDTAQGGEAAAAAPAAPPAPSFDPVPPAPLGVARTPTGHAGVDARLERLADADHLAADGHTEVYEDVHRGLRDELTALDARPAPVPTPAHDHRS</sequence>
<protein>
    <submittedName>
        <fullName evidence="2">Uncharacterized protein</fullName>
    </submittedName>
</protein>
<evidence type="ECO:0000256" key="1">
    <source>
        <dbReference type="SAM" id="MobiDB-lite"/>
    </source>
</evidence>
<gene>
    <name evidence="2" type="ORF">ACFPL4_21660</name>
</gene>
<evidence type="ECO:0000313" key="2">
    <source>
        <dbReference type="EMBL" id="MFC4980930.1"/>
    </source>
</evidence>
<keyword evidence="3" id="KW-1185">Reference proteome</keyword>
<name>A0ABV9VCK8_STRAZ</name>
<feature type="compositionally biased region" description="Pro residues" evidence="1">
    <location>
        <begin position="22"/>
        <end position="36"/>
    </location>
</feature>
<comment type="caution">
    <text evidence="2">The sequence shown here is derived from an EMBL/GenBank/DDBJ whole genome shotgun (WGS) entry which is preliminary data.</text>
</comment>
<reference evidence="3" key="1">
    <citation type="journal article" date="2019" name="Int. J. Syst. Evol. Microbiol.">
        <title>The Global Catalogue of Microorganisms (GCM) 10K type strain sequencing project: providing services to taxonomists for standard genome sequencing and annotation.</title>
        <authorList>
            <consortium name="The Broad Institute Genomics Platform"/>
            <consortium name="The Broad Institute Genome Sequencing Center for Infectious Disease"/>
            <person name="Wu L."/>
            <person name="Ma J."/>
        </authorList>
    </citation>
    <scope>NUCLEOTIDE SEQUENCE [LARGE SCALE GENOMIC DNA]</scope>
    <source>
        <strain evidence="3">ICMP 257</strain>
    </source>
</reference>
<accession>A0ABV9VCK8</accession>
<feature type="region of interest" description="Disordered" evidence="1">
    <location>
        <begin position="1"/>
        <end position="46"/>
    </location>
</feature>
<dbReference type="GeneID" id="31237273"/>
<organism evidence="2 3">
    <name type="scientific">Streptomyces atroolivaceus</name>
    <dbReference type="NCBI Taxonomy" id="66869"/>
    <lineage>
        <taxon>Bacteria</taxon>
        <taxon>Bacillati</taxon>
        <taxon>Actinomycetota</taxon>
        <taxon>Actinomycetes</taxon>
        <taxon>Kitasatosporales</taxon>
        <taxon>Streptomycetaceae</taxon>
        <taxon>Streptomyces</taxon>
    </lineage>
</organism>
<evidence type="ECO:0000313" key="3">
    <source>
        <dbReference type="Proteomes" id="UP001595908"/>
    </source>
</evidence>